<evidence type="ECO:0000313" key="4">
    <source>
        <dbReference type="WBParaSite" id="nOo.2.0.1.t11074-RA"/>
    </source>
</evidence>
<dbReference type="AlphaFoldDB" id="A0A182ESF5"/>
<evidence type="ECO:0000256" key="1">
    <source>
        <dbReference type="SAM" id="SignalP"/>
    </source>
</evidence>
<reference evidence="4" key="1">
    <citation type="submission" date="2016-06" db="UniProtKB">
        <authorList>
            <consortium name="WormBaseParasite"/>
        </authorList>
    </citation>
    <scope>IDENTIFICATION</scope>
</reference>
<dbReference type="WBParaSite" id="nOo.2.0.1.t11074-RA">
    <property type="protein sequence ID" value="nOo.2.0.1.t11074-RA"/>
    <property type="gene ID" value="nOo.2.0.1.g11074"/>
</dbReference>
<dbReference type="OrthoDB" id="2015447at2759"/>
<name>A0A182ESF5_ONCOC</name>
<evidence type="ECO:0000313" key="3">
    <source>
        <dbReference type="Proteomes" id="UP000271087"/>
    </source>
</evidence>
<gene>
    <name evidence="2" type="ORF">NOO_LOCUS11074</name>
</gene>
<dbReference type="STRING" id="42157.A0A182ESF5"/>
<keyword evidence="1" id="KW-0732">Signal</keyword>
<proteinExistence type="predicted"/>
<protein>
    <submittedName>
        <fullName evidence="4">NAD_binding_9 domain-containing protein</fullName>
    </submittedName>
</protein>
<accession>A0A182ESF5</accession>
<reference evidence="2 3" key="2">
    <citation type="submission" date="2018-08" db="EMBL/GenBank/DDBJ databases">
        <authorList>
            <person name="Laetsch R D."/>
            <person name="Stevens L."/>
            <person name="Kumar S."/>
            <person name="Blaxter L. M."/>
        </authorList>
    </citation>
    <scope>NUCLEOTIDE SEQUENCE [LARGE SCALE GENOMIC DNA]</scope>
</reference>
<dbReference type="Proteomes" id="UP000271087">
    <property type="component" value="Unassembled WGS sequence"/>
</dbReference>
<dbReference type="Gene3D" id="3.40.50.720">
    <property type="entry name" value="NAD(P)-binding Rossmann-like Domain"/>
    <property type="match status" value="1"/>
</dbReference>
<organism evidence="4">
    <name type="scientific">Onchocerca ochengi</name>
    <name type="common">Filarial nematode worm</name>
    <dbReference type="NCBI Taxonomy" id="42157"/>
    <lineage>
        <taxon>Eukaryota</taxon>
        <taxon>Metazoa</taxon>
        <taxon>Ecdysozoa</taxon>
        <taxon>Nematoda</taxon>
        <taxon>Chromadorea</taxon>
        <taxon>Rhabditida</taxon>
        <taxon>Spirurina</taxon>
        <taxon>Spiruromorpha</taxon>
        <taxon>Filarioidea</taxon>
        <taxon>Onchocercidae</taxon>
        <taxon>Onchocerca</taxon>
    </lineage>
</organism>
<dbReference type="EMBL" id="UYRW01007184">
    <property type="protein sequence ID" value="VDM94826.1"/>
    <property type="molecule type" value="Genomic_DNA"/>
</dbReference>
<feature type="chain" id="PRO_5043137602" evidence="1">
    <location>
        <begin position="17"/>
        <end position="77"/>
    </location>
</feature>
<keyword evidence="3" id="KW-1185">Reference proteome</keyword>
<feature type="signal peptide" evidence="1">
    <location>
        <begin position="1"/>
        <end position="16"/>
    </location>
</feature>
<sequence>MHLLILFIAIVRLVENQKIPKHRSVGIIGAGTTGVSSALALLERDQTLNITIFHDVPFEKSSSYGPAGLFRVDTFQN</sequence>
<evidence type="ECO:0000313" key="2">
    <source>
        <dbReference type="EMBL" id="VDM94826.1"/>
    </source>
</evidence>